<name>A0A6A6SHL6_9PLEO</name>
<accession>A0A6A6SHL6</accession>
<dbReference type="Proteomes" id="UP000799324">
    <property type="component" value="Unassembled WGS sequence"/>
</dbReference>
<dbReference type="AlphaFoldDB" id="A0A6A6SHL6"/>
<proteinExistence type="predicted"/>
<reference evidence="1" key="1">
    <citation type="journal article" date="2020" name="Stud. Mycol.">
        <title>101 Dothideomycetes genomes: a test case for predicting lifestyles and emergence of pathogens.</title>
        <authorList>
            <person name="Haridas S."/>
            <person name="Albert R."/>
            <person name="Binder M."/>
            <person name="Bloem J."/>
            <person name="Labutti K."/>
            <person name="Salamov A."/>
            <person name="Andreopoulos B."/>
            <person name="Baker S."/>
            <person name="Barry K."/>
            <person name="Bills G."/>
            <person name="Bluhm B."/>
            <person name="Cannon C."/>
            <person name="Castanera R."/>
            <person name="Culley D."/>
            <person name="Daum C."/>
            <person name="Ezra D."/>
            <person name="Gonzalez J."/>
            <person name="Henrissat B."/>
            <person name="Kuo A."/>
            <person name="Liang C."/>
            <person name="Lipzen A."/>
            <person name="Lutzoni F."/>
            <person name="Magnuson J."/>
            <person name="Mondo S."/>
            <person name="Nolan M."/>
            <person name="Ohm R."/>
            <person name="Pangilinan J."/>
            <person name="Park H.-J."/>
            <person name="Ramirez L."/>
            <person name="Alfaro M."/>
            <person name="Sun H."/>
            <person name="Tritt A."/>
            <person name="Yoshinaga Y."/>
            <person name="Zwiers L.-H."/>
            <person name="Turgeon B."/>
            <person name="Goodwin S."/>
            <person name="Spatafora J."/>
            <person name="Crous P."/>
            <person name="Grigoriev I."/>
        </authorList>
    </citation>
    <scope>NUCLEOTIDE SEQUENCE</scope>
    <source>
        <strain evidence="1">CBS 122681</strain>
    </source>
</reference>
<dbReference type="EMBL" id="MU004628">
    <property type="protein sequence ID" value="KAF2647365.1"/>
    <property type="molecule type" value="Genomic_DNA"/>
</dbReference>
<evidence type="ECO:0000313" key="2">
    <source>
        <dbReference type="Proteomes" id="UP000799324"/>
    </source>
</evidence>
<sequence length="180" mass="19162">MLCASSPFQHPSPIPDPNRHQIELCAVSQMYDIPPPLRPTISSSTPRPPHFLVIHNAGIGHHPTSSLALALASGSASGSASGAGAASRFAFDLVMQGPYGHHPTSSLASASGTGARFVLVMHHTYGHPMSSSAARASRAAFEVGTARTMVERKKERLRAGRVSFMVIGEQRRRAKRETSD</sequence>
<gene>
    <name evidence="1" type="ORF">K491DRAFT_313396</name>
</gene>
<organism evidence="1 2">
    <name type="scientific">Lophiostoma macrostomum CBS 122681</name>
    <dbReference type="NCBI Taxonomy" id="1314788"/>
    <lineage>
        <taxon>Eukaryota</taxon>
        <taxon>Fungi</taxon>
        <taxon>Dikarya</taxon>
        <taxon>Ascomycota</taxon>
        <taxon>Pezizomycotina</taxon>
        <taxon>Dothideomycetes</taxon>
        <taxon>Pleosporomycetidae</taxon>
        <taxon>Pleosporales</taxon>
        <taxon>Lophiostomataceae</taxon>
        <taxon>Lophiostoma</taxon>
    </lineage>
</organism>
<keyword evidence="2" id="KW-1185">Reference proteome</keyword>
<evidence type="ECO:0000313" key="1">
    <source>
        <dbReference type="EMBL" id="KAF2647365.1"/>
    </source>
</evidence>
<protein>
    <submittedName>
        <fullName evidence="1">Uncharacterized protein</fullName>
    </submittedName>
</protein>